<proteinExistence type="predicted"/>
<reference evidence="2 3" key="1">
    <citation type="submission" date="2019-07" db="EMBL/GenBank/DDBJ databases">
        <title>Hymenobacter sp. straun FUR1 Genome sequencing and assembly.</title>
        <authorList>
            <person name="Chhetri G."/>
        </authorList>
    </citation>
    <scope>NUCLEOTIDE SEQUENCE [LARGE SCALE GENOMIC DNA]</scope>
    <source>
        <strain evidence="2 3">Fur1</strain>
    </source>
</reference>
<dbReference type="RefSeq" id="WP_144850268.1">
    <property type="nucleotide sequence ID" value="NZ_VMRJ01000004.1"/>
</dbReference>
<evidence type="ECO:0000313" key="3">
    <source>
        <dbReference type="Proteomes" id="UP000317624"/>
    </source>
</evidence>
<dbReference type="InterPro" id="IPR021428">
    <property type="entry name" value="DUF3078"/>
</dbReference>
<gene>
    <name evidence="2" type="ORF">FNT36_17380</name>
</gene>
<evidence type="ECO:0000256" key="1">
    <source>
        <dbReference type="SAM" id="SignalP"/>
    </source>
</evidence>
<feature type="signal peptide" evidence="1">
    <location>
        <begin position="1"/>
        <end position="19"/>
    </location>
</feature>
<feature type="chain" id="PRO_5035300859" evidence="1">
    <location>
        <begin position="20"/>
        <end position="302"/>
    </location>
</feature>
<name>A0A558BSG0_9BACT</name>
<dbReference type="EMBL" id="VMRJ01000004">
    <property type="protein sequence ID" value="TVT39423.1"/>
    <property type="molecule type" value="Genomic_DNA"/>
</dbReference>
<evidence type="ECO:0000313" key="2">
    <source>
        <dbReference type="EMBL" id="TVT39423.1"/>
    </source>
</evidence>
<accession>A0A558BSG0</accession>
<dbReference type="AlphaFoldDB" id="A0A558BSG0"/>
<comment type="caution">
    <text evidence="2">The sequence shown here is derived from an EMBL/GenBank/DDBJ whole genome shotgun (WGS) entry which is preliminary data.</text>
</comment>
<dbReference type="Proteomes" id="UP000317624">
    <property type="component" value="Unassembled WGS sequence"/>
</dbReference>
<protein>
    <submittedName>
        <fullName evidence="2">DUF3078 domain-containing protein</fullName>
    </submittedName>
</protein>
<sequence>MKKLLTLLVALAGARPALAQTVPAAADSGQVRYWGTSLKVGLNVNESLLSDNWKGGGASTVGVSALFNGKATYHRERHTWANQADFLFAFQYAKGQGYRKTLDRLWLDSNYGYDLTKKWGLFTAVNLLTQFAPGYQYDNDQPRLVSSFLAPGYITSSYGIEYHPSARFKLRLSPFSPRLTVVRDLARFQGTPTDVIYGVDPGRTVRWEVLAAQALAELDQPLGPNANLKARYVLFGNYETFTPQKIDHRLDLTITAKVNKYINVSLSGILLYDYDQDPGVQYSQSLALGILLSRERAATAPR</sequence>
<organism evidence="2 3">
    <name type="scientific">Hymenobacter setariae</name>
    <dbReference type="NCBI Taxonomy" id="2594794"/>
    <lineage>
        <taxon>Bacteria</taxon>
        <taxon>Pseudomonadati</taxon>
        <taxon>Bacteroidota</taxon>
        <taxon>Cytophagia</taxon>
        <taxon>Cytophagales</taxon>
        <taxon>Hymenobacteraceae</taxon>
        <taxon>Hymenobacter</taxon>
    </lineage>
</organism>
<dbReference type="Pfam" id="PF11276">
    <property type="entry name" value="DUF3078"/>
    <property type="match status" value="1"/>
</dbReference>
<dbReference type="OrthoDB" id="1495718at2"/>
<keyword evidence="1" id="KW-0732">Signal</keyword>
<keyword evidence="3" id="KW-1185">Reference proteome</keyword>